<dbReference type="RefSeq" id="WP_132000567.1">
    <property type="nucleotide sequence ID" value="NZ_SMFK01000001.1"/>
</dbReference>
<dbReference type="GO" id="GO:0017004">
    <property type="term" value="P:cytochrome complex assembly"/>
    <property type="evidence" value="ECO:0007669"/>
    <property type="project" value="UniProtKB-KW"/>
</dbReference>
<evidence type="ECO:0000313" key="7">
    <source>
        <dbReference type="EMBL" id="TDD99427.1"/>
    </source>
</evidence>
<dbReference type="Pfam" id="PF08534">
    <property type="entry name" value="Redoxin"/>
    <property type="match status" value="1"/>
</dbReference>
<reference evidence="7 8" key="1">
    <citation type="submission" date="2019-03" db="EMBL/GenBank/DDBJ databases">
        <title>Flavobacterium AR-3-4 sp. nov. isolated from arctic soil.</title>
        <authorList>
            <person name="Chaudhary D.K."/>
        </authorList>
    </citation>
    <scope>NUCLEOTIDE SEQUENCE [LARGE SCALE GENOMIC DNA]</scope>
    <source>
        <strain evidence="7 8">AR-3-4</strain>
    </source>
</reference>
<evidence type="ECO:0000256" key="4">
    <source>
        <dbReference type="ARBA" id="ARBA00023284"/>
    </source>
</evidence>
<keyword evidence="3" id="KW-1015">Disulfide bond</keyword>
<dbReference type="InterPro" id="IPR036249">
    <property type="entry name" value="Thioredoxin-like_sf"/>
</dbReference>
<dbReference type="SUPFAM" id="SSF52833">
    <property type="entry name" value="Thioredoxin-like"/>
    <property type="match status" value="1"/>
</dbReference>
<dbReference type="OrthoDB" id="743079at2"/>
<evidence type="ECO:0000256" key="2">
    <source>
        <dbReference type="ARBA" id="ARBA00022748"/>
    </source>
</evidence>
<dbReference type="PROSITE" id="PS51352">
    <property type="entry name" value="THIOREDOXIN_2"/>
    <property type="match status" value="1"/>
</dbReference>
<accession>A0A4V2Z033</accession>
<proteinExistence type="predicted"/>
<dbReference type="AlphaFoldDB" id="A0A4V2Z033"/>
<sequence length="337" mass="38490">MKKMFLIAIVLLNCLNTNAQNKKYMSFQAEIANRFGDEISFYNTENKLVKKIQVNKDGFFKDTLNVVTGRYRLAEGNENIVLYLKNGFDLKLKMDNQKGKESIVYAGQGAVENDFLIQDALVGQEVKIESLLNADETDFFIGLNKIKVAHLKFLESKKMDPAFVSFQKQSIDASYNYIVDYYKKMNEAIAAKNKLKNTMSPSFDYINHKGGKTKLADLIGKYVYIDVWATWCGPCRVEIPYLQKIEEEYHDKNIAFVSISIDVAKDFEKWKTFVTDKNLGGIQLLADKDWNSDFIVSYGISGIPRFILIDPMGKVVNENAARPSDPELRKVLDQLLN</sequence>
<dbReference type="GO" id="GO:0030313">
    <property type="term" value="C:cell envelope"/>
    <property type="evidence" value="ECO:0007669"/>
    <property type="project" value="UniProtKB-SubCell"/>
</dbReference>
<dbReference type="CDD" id="cd02966">
    <property type="entry name" value="TlpA_like_family"/>
    <property type="match status" value="1"/>
</dbReference>
<organism evidence="7 8">
    <name type="scientific">Flavobacterium cellulosilyticum</name>
    <dbReference type="NCBI Taxonomy" id="2541731"/>
    <lineage>
        <taxon>Bacteria</taxon>
        <taxon>Pseudomonadati</taxon>
        <taxon>Bacteroidota</taxon>
        <taxon>Flavobacteriia</taxon>
        <taxon>Flavobacteriales</taxon>
        <taxon>Flavobacteriaceae</taxon>
        <taxon>Flavobacterium</taxon>
    </lineage>
</organism>
<evidence type="ECO:0000256" key="3">
    <source>
        <dbReference type="ARBA" id="ARBA00023157"/>
    </source>
</evidence>
<dbReference type="InterPro" id="IPR013766">
    <property type="entry name" value="Thioredoxin_domain"/>
</dbReference>
<gene>
    <name evidence="7" type="ORF">E0F76_01500</name>
</gene>
<evidence type="ECO:0000259" key="6">
    <source>
        <dbReference type="PROSITE" id="PS51352"/>
    </source>
</evidence>
<feature type="domain" description="Thioredoxin" evidence="6">
    <location>
        <begin position="194"/>
        <end position="337"/>
    </location>
</feature>
<evidence type="ECO:0000256" key="1">
    <source>
        <dbReference type="ARBA" id="ARBA00004196"/>
    </source>
</evidence>
<comment type="subcellular location">
    <subcellularLocation>
        <location evidence="1">Cell envelope</location>
    </subcellularLocation>
</comment>
<dbReference type="PANTHER" id="PTHR42852:SF6">
    <property type="entry name" value="THIOL:DISULFIDE INTERCHANGE PROTEIN DSBE"/>
    <property type="match status" value="1"/>
</dbReference>
<dbReference type="InterPro" id="IPR013740">
    <property type="entry name" value="Redoxin"/>
</dbReference>
<dbReference type="Proteomes" id="UP000295479">
    <property type="component" value="Unassembled WGS sequence"/>
</dbReference>
<evidence type="ECO:0000256" key="5">
    <source>
        <dbReference type="SAM" id="SignalP"/>
    </source>
</evidence>
<comment type="caution">
    <text evidence="7">The sequence shown here is derived from an EMBL/GenBank/DDBJ whole genome shotgun (WGS) entry which is preliminary data.</text>
</comment>
<dbReference type="Gene3D" id="3.40.30.10">
    <property type="entry name" value="Glutaredoxin"/>
    <property type="match status" value="1"/>
</dbReference>
<protein>
    <submittedName>
        <fullName evidence="7">TlpA family protein disulfide reductase</fullName>
    </submittedName>
</protein>
<keyword evidence="2" id="KW-0201">Cytochrome c-type biogenesis</keyword>
<keyword evidence="8" id="KW-1185">Reference proteome</keyword>
<evidence type="ECO:0000313" key="8">
    <source>
        <dbReference type="Proteomes" id="UP000295479"/>
    </source>
</evidence>
<keyword evidence="4" id="KW-0676">Redox-active center</keyword>
<dbReference type="EMBL" id="SMFK01000001">
    <property type="protein sequence ID" value="TDD99427.1"/>
    <property type="molecule type" value="Genomic_DNA"/>
</dbReference>
<dbReference type="InterPro" id="IPR050553">
    <property type="entry name" value="Thioredoxin_ResA/DsbE_sf"/>
</dbReference>
<feature type="chain" id="PRO_5020884186" evidence="5">
    <location>
        <begin position="20"/>
        <end position="337"/>
    </location>
</feature>
<name>A0A4V2Z033_9FLAO</name>
<dbReference type="GO" id="GO:0016491">
    <property type="term" value="F:oxidoreductase activity"/>
    <property type="evidence" value="ECO:0007669"/>
    <property type="project" value="InterPro"/>
</dbReference>
<feature type="signal peptide" evidence="5">
    <location>
        <begin position="1"/>
        <end position="19"/>
    </location>
</feature>
<dbReference type="PANTHER" id="PTHR42852">
    <property type="entry name" value="THIOL:DISULFIDE INTERCHANGE PROTEIN DSBE"/>
    <property type="match status" value="1"/>
</dbReference>
<keyword evidence="5" id="KW-0732">Signal</keyword>